<dbReference type="GeneID" id="87961180"/>
<feature type="region of interest" description="Disordered" evidence="1">
    <location>
        <begin position="24"/>
        <end position="51"/>
    </location>
</feature>
<proteinExistence type="predicted"/>
<evidence type="ECO:0000313" key="2">
    <source>
        <dbReference type="EMBL" id="KAK4676862.1"/>
    </source>
</evidence>
<name>A0ABR0I8X9_9PEZI</name>
<reference evidence="2 3" key="1">
    <citation type="journal article" date="2023" name="bioRxiv">
        <title>High-quality genome assemblies of four members of thePodospora anserinaspecies complex.</title>
        <authorList>
            <person name="Ament-Velasquez S.L."/>
            <person name="Vogan A.A."/>
            <person name="Wallerman O."/>
            <person name="Hartmann F."/>
            <person name="Gautier V."/>
            <person name="Silar P."/>
            <person name="Giraud T."/>
            <person name="Johannesson H."/>
        </authorList>
    </citation>
    <scope>NUCLEOTIDE SEQUENCE [LARGE SCALE GENOMIC DNA]</scope>
    <source>
        <strain evidence="2 3">CBS 124.78</strain>
    </source>
</reference>
<sequence length="112" mass="12532">MESFIVGKKPLTVRRTGFIEQPLKLEAKRVQDPNRGQKWSSTGQPTNQNPHYNIFSLAAAPTSCDQRLSLNVARIITGNSKPLDHHPPRSLPLSAAIAWQRVAPSSDPRYYL</sequence>
<dbReference type="RefSeq" id="XP_062800332.1">
    <property type="nucleotide sequence ID" value="XM_062940560.1"/>
</dbReference>
<keyword evidence="3" id="KW-1185">Reference proteome</keyword>
<gene>
    <name evidence="2" type="ORF">QC764_0064820</name>
</gene>
<protein>
    <submittedName>
        <fullName evidence="2">Uncharacterized protein</fullName>
    </submittedName>
</protein>
<dbReference type="Proteomes" id="UP001323617">
    <property type="component" value="Unassembled WGS sequence"/>
</dbReference>
<comment type="caution">
    <text evidence="2">The sequence shown here is derived from an EMBL/GenBank/DDBJ whole genome shotgun (WGS) entry which is preliminary data.</text>
</comment>
<dbReference type="EMBL" id="JAFFHC010000004">
    <property type="protein sequence ID" value="KAK4676862.1"/>
    <property type="molecule type" value="Genomic_DNA"/>
</dbReference>
<organism evidence="2 3">
    <name type="scientific">Podospora pseudoanserina</name>
    <dbReference type="NCBI Taxonomy" id="2609844"/>
    <lineage>
        <taxon>Eukaryota</taxon>
        <taxon>Fungi</taxon>
        <taxon>Dikarya</taxon>
        <taxon>Ascomycota</taxon>
        <taxon>Pezizomycotina</taxon>
        <taxon>Sordariomycetes</taxon>
        <taxon>Sordariomycetidae</taxon>
        <taxon>Sordariales</taxon>
        <taxon>Podosporaceae</taxon>
        <taxon>Podospora</taxon>
    </lineage>
</organism>
<evidence type="ECO:0000256" key="1">
    <source>
        <dbReference type="SAM" id="MobiDB-lite"/>
    </source>
</evidence>
<feature type="compositionally biased region" description="Polar residues" evidence="1">
    <location>
        <begin position="37"/>
        <end position="51"/>
    </location>
</feature>
<accession>A0ABR0I8X9</accession>
<evidence type="ECO:0000313" key="3">
    <source>
        <dbReference type="Proteomes" id="UP001323617"/>
    </source>
</evidence>